<name>A0A0K0CUG9_ANGCA</name>
<protein>
    <submittedName>
        <fullName evidence="2">ZM domain-containing protein</fullName>
    </submittedName>
</protein>
<accession>A0A0K0CUG9</accession>
<proteinExistence type="predicted"/>
<organism evidence="1 2">
    <name type="scientific">Angiostrongylus cantonensis</name>
    <name type="common">Rat lungworm</name>
    <dbReference type="NCBI Taxonomy" id="6313"/>
    <lineage>
        <taxon>Eukaryota</taxon>
        <taxon>Metazoa</taxon>
        <taxon>Ecdysozoa</taxon>
        <taxon>Nematoda</taxon>
        <taxon>Chromadorea</taxon>
        <taxon>Rhabditida</taxon>
        <taxon>Rhabditina</taxon>
        <taxon>Rhabditomorpha</taxon>
        <taxon>Strongyloidea</taxon>
        <taxon>Metastrongylidae</taxon>
        <taxon>Angiostrongylus</taxon>
    </lineage>
</organism>
<reference evidence="1" key="1">
    <citation type="submission" date="2012-09" db="EMBL/GenBank/DDBJ databases">
        <authorList>
            <person name="Martin A.A."/>
        </authorList>
    </citation>
    <scope>NUCLEOTIDE SEQUENCE</scope>
</reference>
<dbReference type="Proteomes" id="UP000035642">
    <property type="component" value="Unassembled WGS sequence"/>
</dbReference>
<dbReference type="WBParaSite" id="ACAC_0000086701-mRNA-1">
    <property type="protein sequence ID" value="ACAC_0000086701-mRNA-1"/>
    <property type="gene ID" value="ACAC_0000086701"/>
</dbReference>
<evidence type="ECO:0000313" key="1">
    <source>
        <dbReference type="Proteomes" id="UP000035642"/>
    </source>
</evidence>
<reference evidence="2" key="2">
    <citation type="submission" date="2017-02" db="UniProtKB">
        <authorList>
            <consortium name="WormBaseParasite"/>
        </authorList>
    </citation>
    <scope>IDENTIFICATION</scope>
</reference>
<evidence type="ECO:0000313" key="2">
    <source>
        <dbReference type="WBParaSite" id="ACAC_0000086701-mRNA-1"/>
    </source>
</evidence>
<keyword evidence="1" id="KW-1185">Reference proteome</keyword>
<sequence>MDDGTMEMENLLGAVEKKYAFKQSLKCKKQPFQKHATLESAPGEGVFPLSGGISIPQHIVIPPSMGERGPDGTPLPQRFQINSEITINYDGHHTSLNSDPHESYKRYPVGLFGNSKPV</sequence>
<dbReference type="AlphaFoldDB" id="A0A0K0CUG9"/>